<organism evidence="13 14">
    <name type="scientific">Adineta ricciae</name>
    <name type="common">Rotifer</name>
    <dbReference type="NCBI Taxonomy" id="249248"/>
    <lineage>
        <taxon>Eukaryota</taxon>
        <taxon>Metazoa</taxon>
        <taxon>Spiralia</taxon>
        <taxon>Gnathifera</taxon>
        <taxon>Rotifera</taxon>
        <taxon>Eurotatoria</taxon>
        <taxon>Bdelloidea</taxon>
        <taxon>Adinetida</taxon>
        <taxon>Adinetidae</taxon>
        <taxon>Adineta</taxon>
    </lineage>
</organism>
<dbReference type="Proteomes" id="UP000663828">
    <property type="component" value="Unassembled WGS sequence"/>
</dbReference>
<keyword evidence="2" id="KW-1003">Cell membrane</keyword>
<evidence type="ECO:0000256" key="5">
    <source>
        <dbReference type="ARBA" id="ARBA00023040"/>
    </source>
</evidence>
<evidence type="ECO:0000313" key="14">
    <source>
        <dbReference type="Proteomes" id="UP000663828"/>
    </source>
</evidence>
<dbReference type="Gene3D" id="1.20.1070.10">
    <property type="entry name" value="Rhodopsin 7-helix transmembrane proteins"/>
    <property type="match status" value="2"/>
</dbReference>
<keyword evidence="7 9" id="KW-0675">Receptor</keyword>
<dbReference type="InterPro" id="IPR050569">
    <property type="entry name" value="TAAR"/>
</dbReference>
<dbReference type="PROSITE" id="PS00237">
    <property type="entry name" value="G_PROTEIN_RECEP_F1_1"/>
    <property type="match status" value="1"/>
</dbReference>
<dbReference type="PROSITE" id="PS50262">
    <property type="entry name" value="G_PROTEIN_RECEP_F1_2"/>
    <property type="match status" value="1"/>
</dbReference>
<dbReference type="CDD" id="cd00637">
    <property type="entry name" value="7tm_classA_rhodopsin-like"/>
    <property type="match status" value="2"/>
</dbReference>
<feature type="transmembrane region" description="Helical" evidence="11">
    <location>
        <begin position="34"/>
        <end position="61"/>
    </location>
</feature>
<evidence type="ECO:0000256" key="6">
    <source>
        <dbReference type="ARBA" id="ARBA00023136"/>
    </source>
</evidence>
<comment type="similarity">
    <text evidence="9">Belongs to the G-protein coupled receptor 1 family.</text>
</comment>
<dbReference type="InterPro" id="IPR017452">
    <property type="entry name" value="GPCR_Rhodpsn_7TM"/>
</dbReference>
<reference evidence="13" key="1">
    <citation type="submission" date="2021-02" db="EMBL/GenBank/DDBJ databases">
        <authorList>
            <person name="Nowell W R."/>
        </authorList>
    </citation>
    <scope>NUCLEOTIDE SEQUENCE</scope>
</reference>
<sequence length="699" mass="80504">MGTMLYYPSSFLQLTNQTSMDEQDYSINNSSLNLFIFAIVWFILIGTIVCGSIGNLLVLYVYINRNDNKTCSFFIKMLAVVDFIICSVLVPLELYQTTTGIRNEFLCKFYGFLHTHVLYSTFLITTIAFDRYFCICWPLYKIITIRRARIIVLLCGFLSSLLALIPMSEYSTTEHILHLHSNHSNELFVGNSHEDLSTVYAHVEHINTNVDKLPFTIGNLTHVKCSPKFSLHLNLSKFFTIYRIFHSTLFAICIIIVVILYLFIYNAIYQRRRTRTKKISTYQKILQSYFINNRQNRSHTHRHSFLACLCCCCQDVHLQTVNRSFDEDDEEHRTNHSLRTQSLMRKNPEHIILEIHGARGKRYSAVSMTSMTYLTSGIWDDASSANLVRSRVNSIAANTYCGTEHSLTDRSLAVTEDSLDHTAKPSQLRLAHSTYLTVPGKPMIPLVYANETSNKDDHMNENKSSGNISPSVSLLHPTVTRKSSHSPSIRSQHEHPSDSSVIPRKVSFLPRHSDTTEFIFFALFFSLRIPLNKPDINKFCFSVTSSGTTDRSIIEDLPSVNQSLGSPSHHQLSVHFNNHHSVSPDLRRQSNTSIRHGSTFDLNCKEIFERQQKQERSANIRTTLTLFIVTATFILIYLPSIIITLFNIKPNLFREPLFLLYYINSACNPLIYSFFNINFRNDIRRIYECQKRVYLARQC</sequence>
<protein>
    <recommendedName>
        <fullName evidence="12">G-protein coupled receptors family 1 profile domain-containing protein</fullName>
    </recommendedName>
</protein>
<feature type="transmembrane region" description="Helical" evidence="11">
    <location>
        <begin position="623"/>
        <end position="646"/>
    </location>
</feature>
<comment type="subcellular location">
    <subcellularLocation>
        <location evidence="1">Cell membrane</location>
        <topology evidence="1">Multi-pass membrane protein</topology>
    </subcellularLocation>
</comment>
<evidence type="ECO:0000256" key="3">
    <source>
        <dbReference type="ARBA" id="ARBA00022692"/>
    </source>
</evidence>
<proteinExistence type="inferred from homology"/>
<dbReference type="InterPro" id="IPR000276">
    <property type="entry name" value="GPCR_Rhodpsn"/>
</dbReference>
<comment type="caution">
    <text evidence="13">The sequence shown here is derived from an EMBL/GenBank/DDBJ whole genome shotgun (WGS) entry which is preliminary data.</text>
</comment>
<name>A0A813PRA0_ADIRI</name>
<feature type="compositionally biased region" description="Polar residues" evidence="10">
    <location>
        <begin position="462"/>
        <end position="472"/>
    </location>
</feature>
<dbReference type="GO" id="GO:0004930">
    <property type="term" value="F:G protein-coupled receptor activity"/>
    <property type="evidence" value="ECO:0007669"/>
    <property type="project" value="UniProtKB-KW"/>
</dbReference>
<gene>
    <name evidence="13" type="ORF">XAT740_LOCUS831</name>
</gene>
<keyword evidence="5 9" id="KW-0297">G-protein coupled receptor</keyword>
<evidence type="ECO:0000256" key="8">
    <source>
        <dbReference type="ARBA" id="ARBA00023224"/>
    </source>
</evidence>
<feature type="transmembrane region" description="Helical" evidence="11">
    <location>
        <begin position="244"/>
        <end position="268"/>
    </location>
</feature>
<feature type="domain" description="G-protein coupled receptors family 1 profile" evidence="12">
    <location>
        <begin position="54"/>
        <end position="672"/>
    </location>
</feature>
<feature type="transmembrane region" description="Helical" evidence="11">
    <location>
        <begin position="150"/>
        <end position="168"/>
    </location>
</feature>
<keyword evidence="3 9" id="KW-0812">Transmembrane</keyword>
<evidence type="ECO:0000256" key="2">
    <source>
        <dbReference type="ARBA" id="ARBA00022475"/>
    </source>
</evidence>
<evidence type="ECO:0000313" key="13">
    <source>
        <dbReference type="EMBL" id="CAF0759007.1"/>
    </source>
</evidence>
<feature type="transmembrane region" description="Helical" evidence="11">
    <location>
        <begin position="658"/>
        <end position="675"/>
    </location>
</feature>
<keyword evidence="8 9" id="KW-0807">Transducer</keyword>
<dbReference type="SUPFAM" id="SSF81321">
    <property type="entry name" value="Family A G protein-coupled receptor-like"/>
    <property type="match status" value="1"/>
</dbReference>
<keyword evidence="14" id="KW-1185">Reference proteome</keyword>
<dbReference type="PRINTS" id="PR00237">
    <property type="entry name" value="GPCRRHODOPSN"/>
</dbReference>
<accession>A0A813PRA0</accession>
<feature type="transmembrane region" description="Helical" evidence="11">
    <location>
        <begin position="112"/>
        <end position="129"/>
    </location>
</feature>
<feature type="transmembrane region" description="Helical" evidence="11">
    <location>
        <begin position="73"/>
        <end position="92"/>
    </location>
</feature>
<evidence type="ECO:0000259" key="12">
    <source>
        <dbReference type="PROSITE" id="PS50262"/>
    </source>
</evidence>
<feature type="region of interest" description="Disordered" evidence="10">
    <location>
        <begin position="454"/>
        <end position="501"/>
    </location>
</feature>
<evidence type="ECO:0000256" key="7">
    <source>
        <dbReference type="ARBA" id="ARBA00023170"/>
    </source>
</evidence>
<keyword evidence="4 11" id="KW-1133">Transmembrane helix</keyword>
<keyword evidence="6 11" id="KW-0472">Membrane</keyword>
<evidence type="ECO:0000256" key="1">
    <source>
        <dbReference type="ARBA" id="ARBA00004651"/>
    </source>
</evidence>
<evidence type="ECO:0000256" key="9">
    <source>
        <dbReference type="RuleBase" id="RU000688"/>
    </source>
</evidence>
<dbReference type="PANTHER" id="PTHR24249">
    <property type="entry name" value="HISTAMINE RECEPTOR-RELATED G-PROTEIN COUPLED RECEPTOR"/>
    <property type="match status" value="1"/>
</dbReference>
<dbReference type="PANTHER" id="PTHR24249:SF372">
    <property type="entry name" value="G-PROTEIN COUPLED RECEPTORS FAMILY 1 PROFILE DOMAIN-CONTAINING PROTEIN"/>
    <property type="match status" value="1"/>
</dbReference>
<dbReference type="EMBL" id="CAJNOR010000024">
    <property type="protein sequence ID" value="CAF0759007.1"/>
    <property type="molecule type" value="Genomic_DNA"/>
</dbReference>
<dbReference type="AlphaFoldDB" id="A0A813PRA0"/>
<evidence type="ECO:0000256" key="10">
    <source>
        <dbReference type="SAM" id="MobiDB-lite"/>
    </source>
</evidence>
<dbReference type="Pfam" id="PF00001">
    <property type="entry name" value="7tm_1"/>
    <property type="match status" value="1"/>
</dbReference>
<evidence type="ECO:0000256" key="11">
    <source>
        <dbReference type="SAM" id="Phobius"/>
    </source>
</evidence>
<evidence type="ECO:0000256" key="4">
    <source>
        <dbReference type="ARBA" id="ARBA00022989"/>
    </source>
</evidence>
<dbReference type="GO" id="GO:0005886">
    <property type="term" value="C:plasma membrane"/>
    <property type="evidence" value="ECO:0007669"/>
    <property type="project" value="UniProtKB-SubCell"/>
</dbReference>